<feature type="repeat" description="PPR" evidence="3">
    <location>
        <begin position="630"/>
        <end position="664"/>
    </location>
</feature>
<dbReference type="SUPFAM" id="SSF81901">
    <property type="entry name" value="HCP-like"/>
    <property type="match status" value="1"/>
</dbReference>
<dbReference type="PANTHER" id="PTHR47936:SF1">
    <property type="entry name" value="PENTATRICOPEPTIDE REPEAT-CONTAINING PROTEIN GUN1, CHLOROPLASTIC"/>
    <property type="match status" value="1"/>
</dbReference>
<keyword evidence="2" id="KW-0677">Repeat</keyword>
<evidence type="ECO:0000256" key="1">
    <source>
        <dbReference type="ARBA" id="ARBA00007626"/>
    </source>
</evidence>
<feature type="repeat" description="PPR" evidence="3">
    <location>
        <begin position="420"/>
        <end position="454"/>
    </location>
</feature>
<feature type="repeat" description="PPR" evidence="3">
    <location>
        <begin position="385"/>
        <end position="419"/>
    </location>
</feature>
<feature type="repeat" description="PPR" evidence="3">
    <location>
        <begin position="277"/>
        <end position="311"/>
    </location>
</feature>
<feature type="repeat" description="PPR" evidence="3">
    <location>
        <begin position="525"/>
        <end position="559"/>
    </location>
</feature>
<dbReference type="Pfam" id="PF12854">
    <property type="entry name" value="PPR_1"/>
    <property type="match status" value="3"/>
</dbReference>
<feature type="compositionally biased region" description="Polar residues" evidence="4">
    <location>
        <begin position="20"/>
        <end position="31"/>
    </location>
</feature>
<dbReference type="PANTHER" id="PTHR47936">
    <property type="entry name" value="PPR_LONG DOMAIN-CONTAINING PROTEIN"/>
    <property type="match status" value="1"/>
</dbReference>
<evidence type="ECO:0000313" key="5">
    <source>
        <dbReference type="EMBL" id="GER36763.1"/>
    </source>
</evidence>
<gene>
    <name evidence="5" type="ORF">STAS_13138</name>
</gene>
<keyword evidence="6" id="KW-1185">Reference proteome</keyword>
<feature type="region of interest" description="Disordered" evidence="4">
    <location>
        <begin position="20"/>
        <end position="57"/>
    </location>
</feature>
<comment type="caution">
    <text evidence="5">The sequence shown here is derived from an EMBL/GenBank/DDBJ whole genome shotgun (WGS) entry which is preliminary data.</text>
</comment>
<evidence type="ECO:0000256" key="4">
    <source>
        <dbReference type="SAM" id="MobiDB-lite"/>
    </source>
</evidence>
<feature type="repeat" description="PPR" evidence="3">
    <location>
        <begin position="455"/>
        <end position="489"/>
    </location>
</feature>
<dbReference type="Pfam" id="PF13041">
    <property type="entry name" value="PPR_2"/>
    <property type="match status" value="2"/>
</dbReference>
<feature type="repeat" description="PPR" evidence="3">
    <location>
        <begin position="665"/>
        <end position="695"/>
    </location>
</feature>
<evidence type="ECO:0000313" key="6">
    <source>
        <dbReference type="Proteomes" id="UP000325081"/>
    </source>
</evidence>
<comment type="similarity">
    <text evidence="1">Belongs to the PPR family. P subfamily.</text>
</comment>
<dbReference type="Gene3D" id="1.25.40.10">
    <property type="entry name" value="Tetratricopeptide repeat domain"/>
    <property type="match status" value="7"/>
</dbReference>
<proteinExistence type="inferred from homology"/>
<accession>A0A5A7PV68</accession>
<dbReference type="InterPro" id="IPR011990">
    <property type="entry name" value="TPR-like_helical_dom_sf"/>
</dbReference>
<feature type="repeat" description="PPR" evidence="3">
    <location>
        <begin position="595"/>
        <end position="629"/>
    </location>
</feature>
<dbReference type="Proteomes" id="UP000325081">
    <property type="component" value="Unassembled WGS sequence"/>
</dbReference>
<dbReference type="AlphaFoldDB" id="A0A5A7PV68"/>
<dbReference type="GO" id="GO:0010019">
    <property type="term" value="P:chloroplast-nucleus signaling pathway"/>
    <property type="evidence" value="ECO:0007669"/>
    <property type="project" value="TreeGrafter"/>
</dbReference>
<feature type="repeat" description="PPR" evidence="3">
    <location>
        <begin position="490"/>
        <end position="524"/>
    </location>
</feature>
<dbReference type="GO" id="GO:0031930">
    <property type="term" value="P:mitochondria-nucleus signaling pathway"/>
    <property type="evidence" value="ECO:0007669"/>
    <property type="project" value="TreeGrafter"/>
</dbReference>
<feature type="repeat" description="PPR" evidence="3">
    <location>
        <begin position="312"/>
        <end position="346"/>
    </location>
</feature>
<name>A0A5A7PV68_STRAF</name>
<dbReference type="PROSITE" id="PS51375">
    <property type="entry name" value="PPR"/>
    <property type="match status" value="11"/>
</dbReference>
<organism evidence="5 6">
    <name type="scientific">Striga asiatica</name>
    <name type="common">Asiatic witchweed</name>
    <name type="synonym">Buchnera asiatica</name>
    <dbReference type="NCBI Taxonomy" id="4170"/>
    <lineage>
        <taxon>Eukaryota</taxon>
        <taxon>Viridiplantae</taxon>
        <taxon>Streptophyta</taxon>
        <taxon>Embryophyta</taxon>
        <taxon>Tracheophyta</taxon>
        <taxon>Spermatophyta</taxon>
        <taxon>Magnoliopsida</taxon>
        <taxon>eudicotyledons</taxon>
        <taxon>Gunneridae</taxon>
        <taxon>Pentapetalae</taxon>
        <taxon>asterids</taxon>
        <taxon>lamiids</taxon>
        <taxon>Lamiales</taxon>
        <taxon>Orobanchaceae</taxon>
        <taxon>Buchnereae</taxon>
        <taxon>Striga</taxon>
    </lineage>
</organism>
<reference evidence="6" key="1">
    <citation type="journal article" date="2019" name="Curr. Biol.">
        <title>Genome Sequence of Striga asiatica Provides Insight into the Evolution of Plant Parasitism.</title>
        <authorList>
            <person name="Yoshida S."/>
            <person name="Kim S."/>
            <person name="Wafula E.K."/>
            <person name="Tanskanen J."/>
            <person name="Kim Y.M."/>
            <person name="Honaas L."/>
            <person name="Yang Z."/>
            <person name="Spallek T."/>
            <person name="Conn C.E."/>
            <person name="Ichihashi Y."/>
            <person name="Cheong K."/>
            <person name="Cui S."/>
            <person name="Der J.P."/>
            <person name="Gundlach H."/>
            <person name="Jiao Y."/>
            <person name="Hori C."/>
            <person name="Ishida J.K."/>
            <person name="Kasahara H."/>
            <person name="Kiba T."/>
            <person name="Kim M.S."/>
            <person name="Koo N."/>
            <person name="Laohavisit A."/>
            <person name="Lee Y.H."/>
            <person name="Lumba S."/>
            <person name="McCourt P."/>
            <person name="Mortimer J.C."/>
            <person name="Mutuku J.M."/>
            <person name="Nomura T."/>
            <person name="Sasaki-Sekimoto Y."/>
            <person name="Seto Y."/>
            <person name="Wang Y."/>
            <person name="Wakatake T."/>
            <person name="Sakakibara H."/>
            <person name="Demura T."/>
            <person name="Yamaguchi S."/>
            <person name="Yoneyama K."/>
            <person name="Manabe R.I."/>
            <person name="Nelson D.C."/>
            <person name="Schulman A.H."/>
            <person name="Timko M.P."/>
            <person name="dePamphilis C.W."/>
            <person name="Choi D."/>
            <person name="Shirasu K."/>
        </authorList>
    </citation>
    <scope>NUCLEOTIDE SEQUENCE [LARGE SCALE GENOMIC DNA]</scope>
    <source>
        <strain evidence="6">cv. UVA1</strain>
    </source>
</reference>
<evidence type="ECO:0000256" key="3">
    <source>
        <dbReference type="PROSITE-ProRule" id="PRU00708"/>
    </source>
</evidence>
<dbReference type="InterPro" id="IPR002885">
    <property type="entry name" value="PPR_rpt"/>
</dbReference>
<feature type="repeat" description="PPR" evidence="3">
    <location>
        <begin position="560"/>
        <end position="594"/>
    </location>
</feature>
<dbReference type="Pfam" id="PF01535">
    <property type="entry name" value="PPR"/>
    <property type="match status" value="5"/>
</dbReference>
<dbReference type="OrthoDB" id="185373at2759"/>
<sequence length="847" mass="96203">MPVNSNALRKLCELEAKITASQSCSRPSQLFSPIGASPYSLPENHTSAPHSAPEVRRRLVPRDDFGSSRGNGSEHYRVFASKSDSLYRRRGGGYRGEEDSGKSEDDDEDDDFRVLSSFVRNRVKTEVRDKIEVETEDDESEHPLVRETCRLISLRAAWSPDQESELKRLLRHLKPGQVCAVLRAQPDERVALEFFLWAHRQWRYRHDPLVYHVMLKVLSRTKLCQGAKRVLCLMIRRRIELRPEDFGCVMVSFSRAGHLRKSMQVLTLMQKAGVGLDISVCNTAVNVLVEGDKLHKALRFMERMKAVGIEPNVVTYNCLIKGYCERSQLDCAVKLLDEMPMTGCCSPDKVSYVTIMGFLCKHKKIDELRGILQKMQQGVSKLPPDQDTYNTLVHMLCKNGHAEEALGFLREAERKGFHIDKSGHTAIVNCFCHEGKMDKAKVIVDEMLLKGCNPDVVTYTAVLDGFCRLGEIERAKNLLKQMNKHNCRPNCVSYTALLNGLCRKGNSSEAREMMDMSVGCGWRPNAVTYSVIMHGFRRERKYSEACDTVNEMIGKGFYPSPVEINLLIKSLCQAGQTEQAKKFMEGCLKKGCAVNVVNFTTVIHGLCKRGDLDSALSVFDDLYLNNKHPDEVAYNVVIDALGKEGRIDEAVQMTQKMLHCGLLPTQFTYKSIIHNFCKHKKVDDLSSLIKKMLRREKCETAYNQVIEKLCSLGYGDEAYRLLGRVLRTDCRTNVDTCHVLMRSLLKNGDSIGSYRVACRMFKQNLVPNLKLCEEVSKKLISVKKFVESDKLMLLFVENGHVSPKVKEAAIFVCRMQPTERERKKERTEKEITENERTDAESFIAVIE</sequence>
<dbReference type="NCBIfam" id="TIGR00756">
    <property type="entry name" value="PPR"/>
    <property type="match status" value="10"/>
</dbReference>
<feature type="region of interest" description="Disordered" evidence="4">
    <location>
        <begin position="89"/>
        <end position="109"/>
    </location>
</feature>
<dbReference type="EMBL" id="BKCP01005217">
    <property type="protein sequence ID" value="GER36763.1"/>
    <property type="molecule type" value="Genomic_DNA"/>
</dbReference>
<protein>
    <submittedName>
        <fullName evidence="5">Pentatricopeptide repeat-containing protein</fullName>
    </submittedName>
</protein>
<dbReference type="GO" id="GO:0009507">
    <property type="term" value="C:chloroplast"/>
    <property type="evidence" value="ECO:0007669"/>
    <property type="project" value="TreeGrafter"/>
</dbReference>
<evidence type="ECO:0000256" key="2">
    <source>
        <dbReference type="ARBA" id="ARBA00022737"/>
    </source>
</evidence>